<dbReference type="InterPro" id="IPR035986">
    <property type="entry name" value="PKD_dom_sf"/>
</dbReference>
<dbReference type="Gene3D" id="2.60.40.10">
    <property type="entry name" value="Immunoglobulins"/>
    <property type="match status" value="7"/>
</dbReference>
<dbReference type="InterPro" id="IPR000601">
    <property type="entry name" value="PKD_dom"/>
</dbReference>
<feature type="domain" description="PKD/Chitinase" evidence="2">
    <location>
        <begin position="242"/>
        <end position="332"/>
    </location>
</feature>
<feature type="domain" description="PKD/Chitinase" evidence="2">
    <location>
        <begin position="333"/>
        <end position="422"/>
    </location>
</feature>
<feature type="domain" description="PKD/Chitinase" evidence="2">
    <location>
        <begin position="525"/>
        <end position="613"/>
    </location>
</feature>
<name>A0AAC8XLV1_9ALTE</name>
<dbReference type="SUPFAM" id="SSF49299">
    <property type="entry name" value="PKD domain"/>
    <property type="match status" value="1"/>
</dbReference>
<dbReference type="EMBL" id="CP013928">
    <property type="protein sequence ID" value="AMJ79406.1"/>
    <property type="molecule type" value="Genomic_DNA"/>
</dbReference>
<dbReference type="Pfam" id="PF22352">
    <property type="entry name" value="K319L-like_PKD"/>
    <property type="match status" value="2"/>
</dbReference>
<dbReference type="PANTHER" id="PTHR46182:SF2">
    <property type="entry name" value="FI19480P1"/>
    <property type="match status" value="1"/>
</dbReference>
<reference evidence="3 4" key="1">
    <citation type="submission" date="2015-12" db="EMBL/GenBank/DDBJ databases">
        <title>Intraspecies pangenome expansion in the marine bacterium Alteromonas.</title>
        <authorList>
            <person name="Lopez-Perez M."/>
            <person name="Rodriguez-Valera F."/>
        </authorList>
    </citation>
    <scope>NUCLEOTIDE SEQUENCE [LARGE SCALE GENOMIC DNA]</scope>
    <source>
        <strain evidence="3 4">UM8</strain>
    </source>
</reference>
<dbReference type="InterPro" id="IPR022409">
    <property type="entry name" value="PKD/Chitinase_dom"/>
</dbReference>
<dbReference type="Pfam" id="PF18911">
    <property type="entry name" value="PKD_4"/>
    <property type="match status" value="1"/>
</dbReference>
<protein>
    <recommendedName>
        <fullName evidence="2">PKD/Chitinase domain-containing protein</fullName>
    </recommendedName>
</protein>
<dbReference type="GO" id="GO:0031410">
    <property type="term" value="C:cytoplasmic vesicle"/>
    <property type="evidence" value="ECO:0007669"/>
    <property type="project" value="TreeGrafter"/>
</dbReference>
<keyword evidence="1" id="KW-0732">Signal</keyword>
<accession>A0AAC8XLV1</accession>
<feature type="domain" description="PKD/Chitinase" evidence="2">
    <location>
        <begin position="166"/>
        <end position="237"/>
    </location>
</feature>
<dbReference type="AlphaFoldDB" id="A0AAC8XLV1"/>
<evidence type="ECO:0000256" key="1">
    <source>
        <dbReference type="SAM" id="SignalP"/>
    </source>
</evidence>
<dbReference type="InterPro" id="IPR013783">
    <property type="entry name" value="Ig-like_fold"/>
</dbReference>
<gene>
    <name evidence="3" type="ORF">AV942_14445</name>
</gene>
<dbReference type="RefSeq" id="WP_015067755.1">
    <property type="nucleotide sequence ID" value="NZ_CAXGIV010000042.1"/>
</dbReference>
<evidence type="ECO:0000313" key="3">
    <source>
        <dbReference type="EMBL" id="AMJ79406.1"/>
    </source>
</evidence>
<dbReference type="SMART" id="SM00089">
    <property type="entry name" value="PKD"/>
    <property type="match status" value="5"/>
</dbReference>
<dbReference type="PROSITE" id="PS51257">
    <property type="entry name" value="PROKAR_LIPOPROTEIN"/>
    <property type="match status" value="1"/>
</dbReference>
<proteinExistence type="predicted"/>
<organism evidence="3 4">
    <name type="scientific">Alteromonas mediterranea</name>
    <dbReference type="NCBI Taxonomy" id="314275"/>
    <lineage>
        <taxon>Bacteria</taxon>
        <taxon>Pseudomonadati</taxon>
        <taxon>Pseudomonadota</taxon>
        <taxon>Gammaproteobacteria</taxon>
        <taxon>Alteromonadales</taxon>
        <taxon>Alteromonadaceae</taxon>
        <taxon>Alteromonas/Salinimonas group</taxon>
        <taxon>Alteromonas</taxon>
    </lineage>
</organism>
<dbReference type="InterPro" id="IPR029865">
    <property type="entry name" value="KIAA0319-like"/>
</dbReference>
<feature type="domain" description="PKD/Chitinase" evidence="2">
    <location>
        <begin position="54"/>
        <end position="145"/>
    </location>
</feature>
<sequence>MTVKKQLSLVFYVCVTCIMLTACGGGSEQSGDQLLNSAGELTAAEKATRDSKVFAVISNEDVISDPGETIVLDGQESYDELPTDNITLEWSLRSAPANSQFEFDFGNNGNITFIAETIGVYVIELTASDGFNSDTDTVNVTIVEPVPVAVLPEAFSLPVESTAMVSGDESYDSIDEELLFQWSVLSPNGEEIAFETVESNDGITFELTQVGEYGVSLSVTDKDEHVSATVHTSVMSTNESPVAEAGDDREVPYRTDVELDASLSTDIDSESLSFTWAIIDQPAGAGASVTYASDNALATFFPTIPGDYELELTVSDGYATTTDTLTITAINTLPNIEVEESLTIQSGDNANIVAQASDAETSALVYSWQVLSQPNGEPISLNGNTATLNVVLHTGGEYTFEVAVSDDYDTVTETVTVTVNNNLPISIIDIANNDLVSVIGDIVRFSASDSYDPDVGDMIEQYEWAIESKPSDSVLLLNDSQSPEISITPDTTGLYTLSLTTFDGGNYSEKTTVDIEVISNNSLPQAQASYVIENYTTVILDATESSDDDNHEFSVAWSVIAKPDNAPTSILDRSAKTTKLFVQENGTYAVRLIVSDGRNNSNPYDMVIVIDKPNEQPVADAGSPQNVGVNTKVKLDGSGSYDRDEDPVSFSWFLTSPDDSSATLVDSDTVAPNFTPDVFV</sequence>
<dbReference type="PANTHER" id="PTHR46182">
    <property type="entry name" value="FI19480P1"/>
    <property type="match status" value="1"/>
</dbReference>
<evidence type="ECO:0000313" key="4">
    <source>
        <dbReference type="Proteomes" id="UP000061468"/>
    </source>
</evidence>
<feature type="signal peptide" evidence="1">
    <location>
        <begin position="1"/>
        <end position="24"/>
    </location>
</feature>
<dbReference type="GO" id="GO:0016020">
    <property type="term" value="C:membrane"/>
    <property type="evidence" value="ECO:0007669"/>
    <property type="project" value="TreeGrafter"/>
</dbReference>
<feature type="chain" id="PRO_5041954680" description="PKD/Chitinase domain-containing protein" evidence="1">
    <location>
        <begin position="25"/>
        <end position="680"/>
    </location>
</feature>
<evidence type="ECO:0000259" key="2">
    <source>
        <dbReference type="SMART" id="SM00089"/>
    </source>
</evidence>
<dbReference type="Proteomes" id="UP000061468">
    <property type="component" value="Chromosome"/>
</dbReference>